<feature type="compositionally biased region" description="Low complexity" evidence="5">
    <location>
        <begin position="225"/>
        <end position="236"/>
    </location>
</feature>
<keyword evidence="1" id="KW-0677">Repeat</keyword>
<reference evidence="7" key="1">
    <citation type="submission" date="2023-08" db="EMBL/GenBank/DDBJ databases">
        <title>Reference Genome Resource for the Citrus Pathogen Phytophthora citrophthora.</title>
        <authorList>
            <person name="Moller H."/>
            <person name="Coetzee B."/>
            <person name="Rose L.J."/>
            <person name="Van Niekerk J.M."/>
        </authorList>
    </citation>
    <scope>NUCLEOTIDE SEQUENCE</scope>
    <source>
        <strain evidence="7">STE-U-9442</strain>
    </source>
</reference>
<evidence type="ECO:0000256" key="1">
    <source>
        <dbReference type="ARBA" id="ARBA00022737"/>
    </source>
</evidence>
<feature type="compositionally biased region" description="Polar residues" evidence="5">
    <location>
        <begin position="397"/>
        <end position="407"/>
    </location>
</feature>
<dbReference type="PANTHER" id="PTHR24198">
    <property type="entry name" value="ANKYRIN REPEAT AND PROTEIN KINASE DOMAIN-CONTAINING PROTEIN"/>
    <property type="match status" value="1"/>
</dbReference>
<comment type="caution">
    <text evidence="4">Lacks conserved residue(s) required for the propagation of feature annotation.</text>
</comment>
<evidence type="ECO:0000313" key="7">
    <source>
        <dbReference type="EMBL" id="KAK1946154.1"/>
    </source>
</evidence>
<gene>
    <name evidence="7" type="ORF">P3T76_003202</name>
</gene>
<feature type="repeat" description="ANK" evidence="3">
    <location>
        <begin position="928"/>
        <end position="952"/>
    </location>
</feature>
<dbReference type="SMART" id="SM00248">
    <property type="entry name" value="ANK"/>
    <property type="match status" value="5"/>
</dbReference>
<evidence type="ECO:0000256" key="4">
    <source>
        <dbReference type="PROSITE-ProRule" id="PRU00104"/>
    </source>
</evidence>
<dbReference type="Proteomes" id="UP001259832">
    <property type="component" value="Unassembled WGS sequence"/>
</dbReference>
<organism evidence="7 8">
    <name type="scientific">Phytophthora citrophthora</name>
    <dbReference type="NCBI Taxonomy" id="4793"/>
    <lineage>
        <taxon>Eukaryota</taxon>
        <taxon>Sar</taxon>
        <taxon>Stramenopiles</taxon>
        <taxon>Oomycota</taxon>
        <taxon>Peronosporomycetes</taxon>
        <taxon>Peronosporales</taxon>
        <taxon>Peronosporaceae</taxon>
        <taxon>Phytophthora</taxon>
    </lineage>
</organism>
<feature type="compositionally biased region" description="Acidic residues" evidence="5">
    <location>
        <begin position="493"/>
        <end position="504"/>
    </location>
</feature>
<dbReference type="PROSITE" id="PS50297">
    <property type="entry name" value="ANK_REP_REGION"/>
    <property type="match status" value="2"/>
</dbReference>
<dbReference type="InterPro" id="IPR000569">
    <property type="entry name" value="HECT_dom"/>
</dbReference>
<dbReference type="SUPFAM" id="SSF48403">
    <property type="entry name" value="Ankyrin repeat"/>
    <property type="match status" value="1"/>
</dbReference>
<dbReference type="SUPFAM" id="SSF57903">
    <property type="entry name" value="FYVE/PHD zinc finger"/>
    <property type="match status" value="1"/>
</dbReference>
<accession>A0AAD9GVZ5</accession>
<sequence length="1434" mass="163560">MDMRSKAYPALPEGRGLQLVLPRAGDLRFRPQIPAAFVQRLYIHADPRRRLWYARFHLQRKFIVMSTQGDLYAKTTVSTFTMAELPKQNVLSMPRVSRGDLVKVLDLVQCSRSEGQRWELVFTRWRNGMETWLPLEVVQLYASNLLQEFYVNSINSWAFHSRVQPGNLSVFRTEVELWLFHPEFQDFYKCLRQKRSSGSRPQQQSGQGGDQVYVKPERSSLSSHTPQAMQPQATQPSVSVTPAARDPSEAVLQEFEQRRISRERQEQREIREFEQRRIMRERQEQRQQIQRDQLVQLQQQLAGEQRRLDREREIQRIQGQEQAQRIQHEQQRKRAHEELLRSQKEYQQRLLAQQEREKAAERQQQERERHQRATEQERLRKRLQQSKSRSDRLVQKQVESNQLVQETTTRKQLRYKDPQKKPIPHPASERPKDHNSNSIWSKGGDDEYVPNASESEGSESSGSSAGSESSNYSLSSRSTRKRRRKRLLYSQVELDDEDDDDDLPDLSLPRRRTRRRSAPETSSSEEDDPVRRPTRKTKKRKRLRQSNQEDEEESSGVDVDLTQLSGADESDDDSVGLMTENAVAAPEIPSEDNNNTSNGGAPVDLVGDDDDDDDLDFEPSIIVGEIRCGCGASSVGGYRGQWLQCWKEDCGVWEHADCVGFLTSFEVHPPPKYLCTQCDPEAYLVRCVKASQRILDWLFQCCDSRNSKQLMDLLEDNTGAANLPPDWKNAALENRTLAMHAARNGMIKCLSYLLDERKVDLYATDLQSRNVLHHAALGGSMVCCRFLLKRDRKLLLQQDQKGCMAFHLMLQSAKVNRLCVPFMKEDLALVGMGDLDSNFPIHYACQAVNSHTVKICLMIFAAQPTMLQEKSSEGLYPLMILCKAARTATTTRNKAHNTSEVCKSAKGIIALMLNIDVFGDCLNQTGPDGWIPLHFAAASGNHELVTLLCSIGLFNVDFIAKESGQTALHVAAQENHPLCIRALLLDGLNVVAKDADGLIPMMYTEDAACVQEFLHYKLTKQLSRLHRMLGKFQHRGLVRRWQRCVARDAVSFDILNDWCQSDIGRIERMEGILLSNPFLLRLDNKIDYVRECIIPSIKNTSGRCSLSVENREPVTESPKKQLGKKKLAFVFSRGKASFWKQFVAMGTRLEPEDFRLPIVFSIERGAGKSQGEGNLKLVLIWLAAGLLKAVPGLLVRGSSGGFETSRLSSDKEELERQLLGFFILGELIAHFVLFAVPLSGILDFTPPFLRCIGCKGKYQSANDKQWKFPGQSFAAGFEAVLPATLELFHANELRVLFNGPETTLNGLQIDWDTAVEWDMRGSEAVRNEDTANAKMWLPRLMNELVEEEQQLVLLFMAETFPLVNEHFFRSKGSSGHIAVSSYPESNDVLDYDTMYPTMEHTPDVLRLPSYSCYGVFKKRMLGVIRHTNHAFPTE</sequence>
<protein>
    <submittedName>
        <fullName evidence="7">Ankyrin-2</fullName>
    </submittedName>
</protein>
<dbReference type="PROSITE" id="PS50088">
    <property type="entry name" value="ANK_REPEAT"/>
    <property type="match status" value="2"/>
</dbReference>
<name>A0AAD9GVZ5_9STRA</name>
<dbReference type="GO" id="GO:0004842">
    <property type="term" value="F:ubiquitin-protein transferase activity"/>
    <property type="evidence" value="ECO:0007669"/>
    <property type="project" value="InterPro"/>
</dbReference>
<comment type="caution">
    <text evidence="7">The sequence shown here is derived from an EMBL/GenBank/DDBJ whole genome shotgun (WGS) entry which is preliminary data.</text>
</comment>
<evidence type="ECO:0000256" key="5">
    <source>
        <dbReference type="SAM" id="MobiDB-lite"/>
    </source>
</evidence>
<evidence type="ECO:0000259" key="6">
    <source>
        <dbReference type="PROSITE" id="PS50237"/>
    </source>
</evidence>
<feature type="compositionally biased region" description="Basic and acidic residues" evidence="5">
    <location>
        <begin position="354"/>
        <end position="378"/>
    </location>
</feature>
<evidence type="ECO:0000313" key="8">
    <source>
        <dbReference type="Proteomes" id="UP001259832"/>
    </source>
</evidence>
<dbReference type="PROSITE" id="PS50237">
    <property type="entry name" value="HECT"/>
    <property type="match status" value="1"/>
</dbReference>
<dbReference type="InterPro" id="IPR013083">
    <property type="entry name" value="Znf_RING/FYVE/PHD"/>
</dbReference>
<feature type="region of interest" description="Disordered" evidence="5">
    <location>
        <begin position="195"/>
        <end position="248"/>
    </location>
</feature>
<feature type="compositionally biased region" description="Basic residues" evidence="5">
    <location>
        <begin position="532"/>
        <end position="544"/>
    </location>
</feature>
<feature type="repeat" description="ANK" evidence="3">
    <location>
        <begin position="963"/>
        <end position="995"/>
    </location>
</feature>
<dbReference type="Gene3D" id="1.25.40.20">
    <property type="entry name" value="Ankyrin repeat-containing domain"/>
    <property type="match status" value="2"/>
</dbReference>
<keyword evidence="2 3" id="KW-0040">ANK repeat</keyword>
<feature type="region of interest" description="Disordered" evidence="5">
    <location>
        <begin position="350"/>
        <end position="613"/>
    </location>
</feature>
<dbReference type="InterPro" id="IPR002110">
    <property type="entry name" value="Ankyrin_rpt"/>
</dbReference>
<feature type="compositionally biased region" description="Basic residues" evidence="5">
    <location>
        <begin position="478"/>
        <end position="487"/>
    </location>
</feature>
<dbReference type="EMBL" id="JASMQC010000004">
    <property type="protein sequence ID" value="KAK1946154.1"/>
    <property type="molecule type" value="Genomic_DNA"/>
</dbReference>
<evidence type="ECO:0000256" key="2">
    <source>
        <dbReference type="ARBA" id="ARBA00023043"/>
    </source>
</evidence>
<dbReference type="PANTHER" id="PTHR24198:SF165">
    <property type="entry name" value="ANKYRIN REPEAT-CONTAINING PROTEIN-RELATED"/>
    <property type="match status" value="1"/>
</dbReference>
<dbReference type="Gene3D" id="3.30.40.10">
    <property type="entry name" value="Zinc/RING finger domain, C3HC4 (zinc finger)"/>
    <property type="match status" value="1"/>
</dbReference>
<dbReference type="InterPro" id="IPR011011">
    <property type="entry name" value="Znf_FYVE_PHD"/>
</dbReference>
<dbReference type="InterPro" id="IPR036770">
    <property type="entry name" value="Ankyrin_rpt-contain_sf"/>
</dbReference>
<evidence type="ECO:0000256" key="3">
    <source>
        <dbReference type="PROSITE-ProRule" id="PRU00023"/>
    </source>
</evidence>
<dbReference type="Pfam" id="PF12796">
    <property type="entry name" value="Ank_2"/>
    <property type="match status" value="2"/>
</dbReference>
<keyword evidence="4" id="KW-0833">Ubl conjugation pathway</keyword>
<keyword evidence="8" id="KW-1185">Reference proteome</keyword>
<feature type="domain" description="HECT" evidence="6">
    <location>
        <begin position="1271"/>
        <end position="1434"/>
    </location>
</feature>
<proteinExistence type="predicted"/>
<feature type="compositionally biased region" description="Low complexity" evidence="5">
    <location>
        <begin position="453"/>
        <end position="477"/>
    </location>
</feature>